<keyword evidence="14" id="KW-1185">Reference proteome</keyword>
<dbReference type="GO" id="GO:0000045">
    <property type="term" value="P:autophagosome assembly"/>
    <property type="evidence" value="ECO:0007669"/>
    <property type="project" value="TreeGrafter"/>
</dbReference>
<dbReference type="GO" id="GO:0006995">
    <property type="term" value="P:cellular response to nitrogen starvation"/>
    <property type="evidence" value="ECO:0007669"/>
    <property type="project" value="TreeGrafter"/>
</dbReference>
<dbReference type="InterPro" id="IPR035985">
    <property type="entry name" value="Ubiquitin-activating_enz"/>
</dbReference>
<name>A0AAW1PI42_9CHLO</name>
<dbReference type="InterPro" id="IPR000594">
    <property type="entry name" value="ThiF_NAD_FAD-bd"/>
</dbReference>
<keyword evidence="4" id="KW-0813">Transport</keyword>
<keyword evidence="5" id="KW-0653">Protein transport</keyword>
<feature type="region of interest" description="Disordered" evidence="10">
    <location>
        <begin position="518"/>
        <end position="547"/>
    </location>
</feature>
<evidence type="ECO:0000256" key="7">
    <source>
        <dbReference type="ARBA" id="ARBA00029897"/>
    </source>
</evidence>
<dbReference type="Pfam" id="PF16420">
    <property type="entry name" value="ATG7_N"/>
    <property type="match status" value="1"/>
</dbReference>
<dbReference type="InterPro" id="IPR045886">
    <property type="entry name" value="ThiF/MoeB/HesA"/>
</dbReference>
<feature type="compositionally biased region" description="Low complexity" evidence="10">
    <location>
        <begin position="523"/>
        <end position="544"/>
    </location>
</feature>
<feature type="region of interest" description="Disordered" evidence="10">
    <location>
        <begin position="619"/>
        <end position="676"/>
    </location>
</feature>
<gene>
    <name evidence="13" type="ORF">WJX73_006008</name>
</gene>
<feature type="compositionally biased region" description="Low complexity" evidence="10">
    <location>
        <begin position="626"/>
        <end position="640"/>
    </location>
</feature>
<comment type="caution">
    <text evidence="13">The sequence shown here is derived from an EMBL/GenBank/DDBJ whole genome shotgun (WGS) entry which is preliminary data.</text>
</comment>
<evidence type="ECO:0000256" key="2">
    <source>
        <dbReference type="ARBA" id="ARBA00017647"/>
    </source>
</evidence>
<keyword evidence="6" id="KW-0072">Autophagy</keyword>
<dbReference type="AlphaFoldDB" id="A0AAW1PI42"/>
<dbReference type="GO" id="GO:0000422">
    <property type="term" value="P:autophagy of mitochondrion"/>
    <property type="evidence" value="ECO:0007669"/>
    <property type="project" value="TreeGrafter"/>
</dbReference>
<dbReference type="InterPro" id="IPR032197">
    <property type="entry name" value="Atg7_N"/>
</dbReference>
<feature type="domain" description="THIF-type NAD/FAD binding fold" evidence="11">
    <location>
        <begin position="290"/>
        <end position="515"/>
    </location>
</feature>
<dbReference type="GO" id="GO:0032446">
    <property type="term" value="P:protein modification by small protein conjugation"/>
    <property type="evidence" value="ECO:0007669"/>
    <property type="project" value="TreeGrafter"/>
</dbReference>
<protein>
    <recommendedName>
        <fullName evidence="2">Ubiquitin-like modifier-activating enzyme ATG7</fullName>
    </recommendedName>
    <alternativeName>
        <fullName evidence="7 9">ATG12-activating enzyme E1 ATG7</fullName>
    </alternativeName>
    <alternativeName>
        <fullName evidence="8">Autophagy-related protein 7</fullName>
    </alternativeName>
    <alternativeName>
        <fullName evidence="3">Ubiquitin-like modifier-activating enzyme atg7</fullName>
    </alternativeName>
</protein>
<evidence type="ECO:0000256" key="8">
    <source>
        <dbReference type="ARBA" id="ARBA00030242"/>
    </source>
</evidence>
<accession>A0AAW1PI42</accession>
<evidence type="ECO:0000256" key="4">
    <source>
        <dbReference type="ARBA" id="ARBA00022448"/>
    </source>
</evidence>
<evidence type="ECO:0000259" key="12">
    <source>
        <dbReference type="Pfam" id="PF16420"/>
    </source>
</evidence>
<evidence type="ECO:0000256" key="10">
    <source>
        <dbReference type="SAM" id="MobiDB-lite"/>
    </source>
</evidence>
<dbReference type="PANTHER" id="PTHR10953">
    <property type="entry name" value="UBIQUITIN-ACTIVATING ENZYME E1"/>
    <property type="match status" value="1"/>
</dbReference>
<dbReference type="EMBL" id="JALJOQ010000026">
    <property type="protein sequence ID" value="KAK9808183.1"/>
    <property type="molecule type" value="Genomic_DNA"/>
</dbReference>
<organism evidence="13 14">
    <name type="scientific">Symbiochloris irregularis</name>
    <dbReference type="NCBI Taxonomy" id="706552"/>
    <lineage>
        <taxon>Eukaryota</taxon>
        <taxon>Viridiplantae</taxon>
        <taxon>Chlorophyta</taxon>
        <taxon>core chlorophytes</taxon>
        <taxon>Trebouxiophyceae</taxon>
        <taxon>Trebouxiales</taxon>
        <taxon>Trebouxiaceae</taxon>
        <taxon>Symbiochloris</taxon>
    </lineage>
</organism>
<evidence type="ECO:0000256" key="5">
    <source>
        <dbReference type="ARBA" id="ARBA00022927"/>
    </source>
</evidence>
<evidence type="ECO:0000313" key="14">
    <source>
        <dbReference type="Proteomes" id="UP001465755"/>
    </source>
</evidence>
<feature type="domain" description="Ubiquitin-like modifier-activating enzyme Atg7 N-terminal" evidence="12">
    <location>
        <begin position="8"/>
        <end position="223"/>
    </location>
</feature>
<sequence>MSTELVLQPLQSSVDIAFWSELASLKLNTLKLSEEAVDLQGSISSGQHAEVATPLQLDMHSLSATPPEYTGQVHAPGQLYNFNTMEKFKGLTQAGDANTRAVYVRQAVAQIWRDIVSGAALQNPILLWRFIAISYAELKKYHFYYWFCFPALLPPEPFTGQTVQLSSPGGLGDASEQIVQRCIQYAASEPGNPACWIISLASTADTANAADAIAMHPLTSWAEASAVPGRDFFKGTFSAGRSLLLHAKLPAIPGGWQPQAGLAGLHPLSWETNARGKLGPRMVPLGSSLDTHRLAEIKCLLLGAGTLGCAVARTLLGWGIRKITLLDNARVAFSNPVRQSLFTFGDCLDGGRPKAEAAAQALQSIFPSVNAVGVQMSVPMPGHPIGATELAQVQADAQQLDQLMQEHDAVFLLMDTREARWLPTLLAAAHGKLAINAALGFDSYLVMRHGVPAPSGTAGHVQLGCYFCNDIIAPLDSTLDRSLDQQCTVARPGLAAIAGSLAVELMATVLQHPFGPAAPAPAPDSAASASKAASTEPPEAAASPLGTAPHRIQGRLSAGFVQHTLSGRASPQCTACSPAIVQACQQQGLPFIIDMLQDPRKLLDLTRALRVRIGLKSSPQGERMNTRSLTGTSTVSTTETARVPNAANSGVTKNEPPLRAPVQKRKLREQPKRTPRFSMETGARIMVDDKRTPSARRLIS</sequence>
<dbReference type="GO" id="GO:0015031">
    <property type="term" value="P:protein transport"/>
    <property type="evidence" value="ECO:0007669"/>
    <property type="project" value="UniProtKB-KW"/>
</dbReference>
<dbReference type="SUPFAM" id="SSF69572">
    <property type="entry name" value="Activating enzymes of the ubiquitin-like proteins"/>
    <property type="match status" value="1"/>
</dbReference>
<dbReference type="Gene3D" id="3.40.50.720">
    <property type="entry name" value="NAD(P)-binding Rossmann-like Domain"/>
    <property type="match status" value="1"/>
</dbReference>
<dbReference type="GO" id="GO:0000407">
    <property type="term" value="C:phagophore assembly site"/>
    <property type="evidence" value="ECO:0007669"/>
    <property type="project" value="TreeGrafter"/>
</dbReference>
<comment type="similarity">
    <text evidence="1">Belongs to the ATG7 family.</text>
</comment>
<evidence type="ECO:0000256" key="9">
    <source>
        <dbReference type="ARBA" id="ARBA00032823"/>
    </source>
</evidence>
<dbReference type="GO" id="GO:0019778">
    <property type="term" value="F:Atg12 activating enzyme activity"/>
    <property type="evidence" value="ECO:0007669"/>
    <property type="project" value="TreeGrafter"/>
</dbReference>
<reference evidence="13 14" key="1">
    <citation type="journal article" date="2024" name="Nat. Commun.">
        <title>Phylogenomics reveals the evolutionary origins of lichenization in chlorophyte algae.</title>
        <authorList>
            <person name="Puginier C."/>
            <person name="Libourel C."/>
            <person name="Otte J."/>
            <person name="Skaloud P."/>
            <person name="Haon M."/>
            <person name="Grisel S."/>
            <person name="Petersen M."/>
            <person name="Berrin J.G."/>
            <person name="Delaux P.M."/>
            <person name="Dal Grande F."/>
            <person name="Keller J."/>
        </authorList>
    </citation>
    <scope>NUCLEOTIDE SEQUENCE [LARGE SCALE GENOMIC DNA]</scope>
    <source>
        <strain evidence="13 14">SAG 2036</strain>
    </source>
</reference>
<dbReference type="Pfam" id="PF00899">
    <property type="entry name" value="ThiF"/>
    <property type="match status" value="1"/>
</dbReference>
<dbReference type="Gene3D" id="3.40.140.70">
    <property type="entry name" value="Ubiquitin-like modifier-activating enzyme ATG7 N-terminal domain"/>
    <property type="match status" value="1"/>
</dbReference>
<evidence type="ECO:0000313" key="13">
    <source>
        <dbReference type="EMBL" id="KAK9808183.1"/>
    </source>
</evidence>
<dbReference type="PANTHER" id="PTHR10953:SF3">
    <property type="entry name" value="UBIQUITIN-LIKE MODIFIER-ACTIVATING ENZYME ATG7"/>
    <property type="match status" value="1"/>
</dbReference>
<evidence type="ECO:0000256" key="3">
    <source>
        <dbReference type="ARBA" id="ARBA00018730"/>
    </source>
</evidence>
<dbReference type="Proteomes" id="UP001465755">
    <property type="component" value="Unassembled WGS sequence"/>
</dbReference>
<evidence type="ECO:0000256" key="6">
    <source>
        <dbReference type="ARBA" id="ARBA00023006"/>
    </source>
</evidence>
<dbReference type="FunFam" id="3.40.140.70:FF:000001">
    <property type="entry name" value="Ubiquitin-like modifier-activating enzyme atg7"/>
    <property type="match status" value="1"/>
</dbReference>
<proteinExistence type="inferred from homology"/>
<dbReference type="GO" id="GO:0034727">
    <property type="term" value="P:piecemeal microautophagy of the nucleus"/>
    <property type="evidence" value="ECO:0007669"/>
    <property type="project" value="TreeGrafter"/>
</dbReference>
<evidence type="ECO:0000259" key="11">
    <source>
        <dbReference type="Pfam" id="PF00899"/>
    </source>
</evidence>
<dbReference type="GO" id="GO:0019779">
    <property type="term" value="F:Atg8 activating enzyme activity"/>
    <property type="evidence" value="ECO:0007669"/>
    <property type="project" value="TreeGrafter"/>
</dbReference>
<dbReference type="InterPro" id="IPR042522">
    <property type="entry name" value="Atg7_N_1"/>
</dbReference>
<evidence type="ECO:0000256" key="1">
    <source>
        <dbReference type="ARBA" id="ARBA00010931"/>
    </source>
</evidence>